<reference evidence="2" key="1">
    <citation type="journal article" date="2022" name="Mol. Ecol. Resour.">
        <title>The genomes of chicory, endive, great burdock and yacon provide insights into Asteraceae palaeo-polyploidization history and plant inulin production.</title>
        <authorList>
            <person name="Fan W."/>
            <person name="Wang S."/>
            <person name="Wang H."/>
            <person name="Wang A."/>
            <person name="Jiang F."/>
            <person name="Liu H."/>
            <person name="Zhao H."/>
            <person name="Xu D."/>
            <person name="Zhang Y."/>
        </authorList>
    </citation>
    <scope>NUCLEOTIDE SEQUENCE [LARGE SCALE GENOMIC DNA]</scope>
    <source>
        <strain evidence="2">cv. Punajuju</strain>
    </source>
</reference>
<protein>
    <submittedName>
        <fullName evidence="1">Uncharacterized protein</fullName>
    </submittedName>
</protein>
<gene>
    <name evidence="1" type="ORF">L2E82_33452</name>
</gene>
<keyword evidence="2" id="KW-1185">Reference proteome</keyword>
<evidence type="ECO:0000313" key="1">
    <source>
        <dbReference type="EMBL" id="KAI3722414.1"/>
    </source>
</evidence>
<dbReference type="EMBL" id="CM042014">
    <property type="protein sequence ID" value="KAI3722414.1"/>
    <property type="molecule type" value="Genomic_DNA"/>
</dbReference>
<proteinExistence type="predicted"/>
<evidence type="ECO:0000313" key="2">
    <source>
        <dbReference type="Proteomes" id="UP001055811"/>
    </source>
</evidence>
<sequence length="1079" mass="123751">MRLRTRRITPTTSKALCNRMLVILQRNTRFIKVSHLFALFSLKSHCSSTPFTQDQQSNPHKSNKSHIDASAVHISGVTKSILDKCSDLLNRTTQPSAINASSLPELLLCVSNLNPRITRKFWRKSGLEPQDVLELLLGFESNVGKSGIDVKKVEALLGVFKWASSSSKQSRVFKHLDQSFKIMVAMLVRVGLFKDAESLLFAMDKEGISLDNQEVFSALIEWHVNMDELEKSIHMYDKTRKLNLSPSLSCYHTLLNYLVNRSQTQLIFRVYNDMLEIGIAIKDVYENVIQALCRDGKVQESRNLIKKTFVSGIKPTSIVLDAIASGYCEKKDYDDLMSLLTEMDCLPDVMVGNKIIHSLCQNFGVEEAFLFLKELEHLGFIPDAITFGILICWSCKVGNLKNAFIYLSDVLSRGLKPHKYSYNSIISGVFKKGMWNHAKDIVLEMDDEGITPDMSTFKVLLAGYCKARKFDEVKVTIEKMVHNGLIELSPLKDPILKAFVLLGIDPLGVRVRRDNDVAFSKTEFYDTMGNGLYLEGDVVDFDQVMTRVLDDSLIPDYNRLILKDDFLALLKNPHASNSSFKEITTFLNYTPSLNELDAETLNLLVQAHVKRGFVHKARKLFDEMLKRNMKIENKTYSALVKGLCKKGNSNDRHDCFKLVQSKIWLPFLNDYKTLICSLCKNHMVVEALFLFEHAMLDHPHEVLEIFYTFLENLCEIGFTKVAYSLFEELLERGYDVDHVAYTRILKGLCKENRFSEAFLIYDKMLTKNVALDQDVDFYNVLLHGYCSNKDLRKVNKVLGVILKKNITIHISSYNKFVSLMCNEGQFRFQFRFRFALWLKDFMVKQNSSHETVYNILIFHLFASGNIPCVEGLLKIGNFQETVNFVDKMIVKDLVPEDINYDNLIRQMCIHGRKNKALDLFNTMLKKGHTPDSKTYDSLIQDLCDSHLIEEALDLYTEMSYRKLKPSIETHEVVTENLCKLGRTLEAEKVIDGVICEGEVPSKVMFGFVVSRYRIERKFTKASEVLKRMQRFGYKPDFETHWSLISTLSKFSGKDKEDDNRSFLSRLLSDSGFNRKKGVD</sequence>
<reference evidence="1 2" key="2">
    <citation type="journal article" date="2022" name="Mol. Ecol. Resour.">
        <title>The genomes of chicory, endive, great burdock and yacon provide insights into Asteraceae paleo-polyploidization history and plant inulin production.</title>
        <authorList>
            <person name="Fan W."/>
            <person name="Wang S."/>
            <person name="Wang H."/>
            <person name="Wang A."/>
            <person name="Jiang F."/>
            <person name="Liu H."/>
            <person name="Zhao H."/>
            <person name="Xu D."/>
            <person name="Zhang Y."/>
        </authorList>
    </citation>
    <scope>NUCLEOTIDE SEQUENCE [LARGE SCALE GENOMIC DNA]</scope>
    <source>
        <strain evidence="2">cv. Punajuju</strain>
        <tissue evidence="1">Leaves</tissue>
    </source>
</reference>
<dbReference type="Proteomes" id="UP001055811">
    <property type="component" value="Linkage Group LG06"/>
</dbReference>
<name>A0ACB9BK95_CICIN</name>
<comment type="caution">
    <text evidence="1">The sequence shown here is derived from an EMBL/GenBank/DDBJ whole genome shotgun (WGS) entry which is preliminary data.</text>
</comment>
<accession>A0ACB9BK95</accession>
<organism evidence="1 2">
    <name type="scientific">Cichorium intybus</name>
    <name type="common">Chicory</name>
    <dbReference type="NCBI Taxonomy" id="13427"/>
    <lineage>
        <taxon>Eukaryota</taxon>
        <taxon>Viridiplantae</taxon>
        <taxon>Streptophyta</taxon>
        <taxon>Embryophyta</taxon>
        <taxon>Tracheophyta</taxon>
        <taxon>Spermatophyta</taxon>
        <taxon>Magnoliopsida</taxon>
        <taxon>eudicotyledons</taxon>
        <taxon>Gunneridae</taxon>
        <taxon>Pentapetalae</taxon>
        <taxon>asterids</taxon>
        <taxon>campanulids</taxon>
        <taxon>Asterales</taxon>
        <taxon>Asteraceae</taxon>
        <taxon>Cichorioideae</taxon>
        <taxon>Cichorieae</taxon>
        <taxon>Cichoriinae</taxon>
        <taxon>Cichorium</taxon>
    </lineage>
</organism>